<keyword evidence="2" id="KW-0446">Lipid-binding</keyword>
<comment type="similarity">
    <text evidence="1">Belongs to the calycin superfamily. Fatty-acid binding protein (FABP) family.</text>
</comment>
<feature type="domain" description="Lipocalin/cytosolic fatty-acid binding" evidence="3">
    <location>
        <begin position="7"/>
        <end position="118"/>
    </location>
</feature>
<evidence type="ECO:0000256" key="2">
    <source>
        <dbReference type="ARBA" id="ARBA00023121"/>
    </source>
</evidence>
<comment type="caution">
    <text evidence="4">The sequence shown here is derived from an EMBL/GenBank/DDBJ whole genome shotgun (WGS) entry which is preliminary data.</text>
</comment>
<evidence type="ECO:0000256" key="1">
    <source>
        <dbReference type="ARBA" id="ARBA00008390"/>
    </source>
</evidence>
<dbReference type="InterPro" id="IPR000566">
    <property type="entry name" value="Lipocln_cytosolic_FA-bd_dom"/>
</dbReference>
<dbReference type="InterPro" id="IPR012674">
    <property type="entry name" value="Calycin"/>
</dbReference>
<proteinExistence type="inferred from homology"/>
<gene>
    <name evidence="4" type="ORF">WR25_18922</name>
</gene>
<dbReference type="OrthoDB" id="354351at2759"/>
<dbReference type="PRINTS" id="PR00178">
    <property type="entry name" value="FATTYACIDBP"/>
</dbReference>
<dbReference type="Gene3D" id="2.40.128.20">
    <property type="match status" value="1"/>
</dbReference>
<dbReference type="PANTHER" id="PTHR11955">
    <property type="entry name" value="FATTY ACID BINDING PROTEIN"/>
    <property type="match status" value="1"/>
</dbReference>
<dbReference type="Proteomes" id="UP000218231">
    <property type="component" value="Unassembled WGS sequence"/>
</dbReference>
<dbReference type="InterPro" id="IPR000463">
    <property type="entry name" value="Fatty_acid-bd"/>
</dbReference>
<protein>
    <recommendedName>
        <fullName evidence="3">Lipocalin/cytosolic fatty-acid binding domain-containing protein</fullName>
    </recommendedName>
</protein>
<evidence type="ECO:0000313" key="4">
    <source>
        <dbReference type="EMBL" id="PAV73352.1"/>
    </source>
</evidence>
<evidence type="ECO:0000259" key="3">
    <source>
        <dbReference type="Pfam" id="PF00061"/>
    </source>
</evidence>
<dbReference type="SUPFAM" id="SSF50814">
    <property type="entry name" value="Lipocalins"/>
    <property type="match status" value="1"/>
</dbReference>
<dbReference type="STRING" id="2018661.A0A2A2KHM7"/>
<dbReference type="InterPro" id="IPR031259">
    <property type="entry name" value="ILBP"/>
</dbReference>
<dbReference type="GO" id="GO:0008289">
    <property type="term" value="F:lipid binding"/>
    <property type="evidence" value="ECO:0007669"/>
    <property type="project" value="UniProtKB-KW"/>
</dbReference>
<dbReference type="Pfam" id="PF00061">
    <property type="entry name" value="Lipocalin"/>
    <property type="match status" value="1"/>
</dbReference>
<dbReference type="CDD" id="cd00742">
    <property type="entry name" value="FABP"/>
    <property type="match status" value="1"/>
</dbReference>
<dbReference type="EMBL" id="LIAE01008627">
    <property type="protein sequence ID" value="PAV73352.1"/>
    <property type="molecule type" value="Genomic_DNA"/>
</dbReference>
<keyword evidence="5" id="KW-1185">Reference proteome</keyword>
<name>A0A2A2KHM7_9BILA</name>
<dbReference type="AlphaFoldDB" id="A0A2A2KHM7"/>
<accession>A0A2A2KHM7</accession>
<organism evidence="4 5">
    <name type="scientific">Diploscapter pachys</name>
    <dbReference type="NCBI Taxonomy" id="2018661"/>
    <lineage>
        <taxon>Eukaryota</taxon>
        <taxon>Metazoa</taxon>
        <taxon>Ecdysozoa</taxon>
        <taxon>Nematoda</taxon>
        <taxon>Chromadorea</taxon>
        <taxon>Rhabditida</taxon>
        <taxon>Rhabditina</taxon>
        <taxon>Rhabditomorpha</taxon>
        <taxon>Rhabditoidea</taxon>
        <taxon>Rhabditidae</taxon>
        <taxon>Diploscapter</taxon>
    </lineage>
</organism>
<sequence>MSIQDLVGKWRLENWENFEEFMKEGDNVTLDVKSTFKNQTVKSVLGKFACVSDNTKERGDELVELFACAQDFDEDTMDGRRVLSTITFENGKLIHTQKATKKGDQTTVVTRYREGDKMITIFRCNEVTSRWELSRV</sequence>
<reference evidence="4 5" key="1">
    <citation type="journal article" date="2017" name="Curr. Biol.">
        <title>Genome architecture and evolution of a unichromosomal asexual nematode.</title>
        <authorList>
            <person name="Fradin H."/>
            <person name="Zegar C."/>
            <person name="Gutwein M."/>
            <person name="Lucas J."/>
            <person name="Kovtun M."/>
            <person name="Corcoran D."/>
            <person name="Baugh L.R."/>
            <person name="Kiontke K."/>
            <person name="Gunsalus K."/>
            <person name="Fitch D.H."/>
            <person name="Piano F."/>
        </authorList>
    </citation>
    <scope>NUCLEOTIDE SEQUENCE [LARGE SCALE GENOMIC DNA]</scope>
    <source>
        <strain evidence="4">PF1309</strain>
    </source>
</reference>
<evidence type="ECO:0000313" key="5">
    <source>
        <dbReference type="Proteomes" id="UP000218231"/>
    </source>
</evidence>